<gene>
    <name evidence="1" type="ORF">CYJ10_12495</name>
</gene>
<dbReference type="EMBL" id="PJRP01000004">
    <property type="protein sequence ID" value="PLQ00436.1"/>
    <property type="molecule type" value="Genomic_DNA"/>
</dbReference>
<evidence type="ECO:0000313" key="2">
    <source>
        <dbReference type="Proteomes" id="UP000234341"/>
    </source>
</evidence>
<dbReference type="OrthoDB" id="8967330at2"/>
<name>A0A2N5CE02_9BURK</name>
<protein>
    <submittedName>
        <fullName evidence="1">Uncharacterized protein</fullName>
    </submittedName>
</protein>
<evidence type="ECO:0000313" key="1">
    <source>
        <dbReference type="EMBL" id="PLQ00436.1"/>
    </source>
</evidence>
<dbReference type="RefSeq" id="WP_101681805.1">
    <property type="nucleotide sequence ID" value="NZ_PJRP01000004.1"/>
</dbReference>
<dbReference type="AlphaFoldDB" id="A0A2N5CE02"/>
<dbReference type="Proteomes" id="UP000234341">
    <property type="component" value="Unassembled WGS sequence"/>
</dbReference>
<proteinExistence type="predicted"/>
<organism evidence="1 2">
    <name type="scientific">Cupriavidus pauculus</name>
    <dbReference type="NCBI Taxonomy" id="82633"/>
    <lineage>
        <taxon>Bacteria</taxon>
        <taxon>Pseudomonadati</taxon>
        <taxon>Pseudomonadota</taxon>
        <taxon>Betaproteobacteria</taxon>
        <taxon>Burkholderiales</taxon>
        <taxon>Burkholderiaceae</taxon>
        <taxon>Cupriavidus</taxon>
    </lineage>
</organism>
<sequence length="85" mass="9393">MAKKTDEQVHAEIAALKALQPRLPQRAQQAVEAALKVLEGGLSHDSVYEMFEEGSEEFEDAFAARMWRDGAGGSEALSVLYRELI</sequence>
<comment type="caution">
    <text evidence="1">The sequence shown here is derived from an EMBL/GenBank/DDBJ whole genome shotgun (WGS) entry which is preliminary data.</text>
</comment>
<accession>A0A2N5CE02</accession>
<reference evidence="1 2" key="1">
    <citation type="submission" date="2017-12" db="EMBL/GenBank/DDBJ databases">
        <title>Genome sequence of the active heterotrophic nitrifier-denitrifier, Cupriavidus pauculus UM1.</title>
        <authorList>
            <person name="Putonti C."/>
            <person name="Castignetti D."/>
        </authorList>
    </citation>
    <scope>NUCLEOTIDE SEQUENCE [LARGE SCALE GENOMIC DNA]</scope>
    <source>
        <strain evidence="1 2">UM1</strain>
    </source>
</reference>